<feature type="compositionally biased region" description="Low complexity" evidence="1">
    <location>
        <begin position="36"/>
        <end position="47"/>
    </location>
</feature>
<protein>
    <submittedName>
        <fullName evidence="2">Uncharacterized protein</fullName>
    </submittedName>
</protein>
<evidence type="ECO:0000313" key="3">
    <source>
        <dbReference type="Proteomes" id="UP000299102"/>
    </source>
</evidence>
<dbReference type="Proteomes" id="UP000299102">
    <property type="component" value="Unassembled WGS sequence"/>
</dbReference>
<proteinExistence type="predicted"/>
<evidence type="ECO:0000313" key="2">
    <source>
        <dbReference type="EMBL" id="GBO99918.1"/>
    </source>
</evidence>
<feature type="region of interest" description="Disordered" evidence="1">
    <location>
        <begin position="1"/>
        <end position="76"/>
    </location>
</feature>
<dbReference type="EMBL" id="BGZK01000004">
    <property type="protein sequence ID" value="GBO99918.1"/>
    <property type="molecule type" value="Genomic_DNA"/>
</dbReference>
<accession>A0A4C1SCL1</accession>
<comment type="caution">
    <text evidence="2">The sequence shown here is derived from an EMBL/GenBank/DDBJ whole genome shotgun (WGS) entry which is preliminary data.</text>
</comment>
<dbReference type="AlphaFoldDB" id="A0A4C1SCL1"/>
<evidence type="ECO:0000256" key="1">
    <source>
        <dbReference type="SAM" id="MobiDB-lite"/>
    </source>
</evidence>
<gene>
    <name evidence="2" type="ORF">EVAR_74285_1</name>
</gene>
<keyword evidence="3" id="KW-1185">Reference proteome</keyword>
<name>A0A4C1SCL1_EUMVA</name>
<organism evidence="2 3">
    <name type="scientific">Eumeta variegata</name>
    <name type="common">Bagworm moth</name>
    <name type="synonym">Eumeta japonica</name>
    <dbReference type="NCBI Taxonomy" id="151549"/>
    <lineage>
        <taxon>Eukaryota</taxon>
        <taxon>Metazoa</taxon>
        <taxon>Ecdysozoa</taxon>
        <taxon>Arthropoda</taxon>
        <taxon>Hexapoda</taxon>
        <taxon>Insecta</taxon>
        <taxon>Pterygota</taxon>
        <taxon>Neoptera</taxon>
        <taxon>Endopterygota</taxon>
        <taxon>Lepidoptera</taxon>
        <taxon>Glossata</taxon>
        <taxon>Ditrysia</taxon>
        <taxon>Tineoidea</taxon>
        <taxon>Psychidae</taxon>
        <taxon>Oiketicinae</taxon>
        <taxon>Eumeta</taxon>
    </lineage>
</organism>
<sequence>MELTEEAVLKPRASPASGAPAASARARRTRNHLRPASNNGANSLNNSIPAAVTLNRGDAGGGRARAAPGPTKTASD</sequence>
<feature type="compositionally biased region" description="Low complexity" evidence="1">
    <location>
        <begin position="11"/>
        <end position="24"/>
    </location>
</feature>
<reference evidence="2 3" key="1">
    <citation type="journal article" date="2019" name="Commun. Biol.">
        <title>The bagworm genome reveals a unique fibroin gene that provides high tensile strength.</title>
        <authorList>
            <person name="Kono N."/>
            <person name="Nakamura H."/>
            <person name="Ohtoshi R."/>
            <person name="Tomita M."/>
            <person name="Numata K."/>
            <person name="Arakawa K."/>
        </authorList>
    </citation>
    <scope>NUCLEOTIDE SEQUENCE [LARGE SCALE GENOMIC DNA]</scope>
</reference>